<dbReference type="AlphaFoldDB" id="X1IFI9"/>
<name>X1IFI9_9ZZZZ</name>
<dbReference type="Gene3D" id="3.20.20.100">
    <property type="entry name" value="NADP-dependent oxidoreductase domain"/>
    <property type="match status" value="1"/>
</dbReference>
<accession>X1IFI9</accession>
<organism evidence="1">
    <name type="scientific">marine sediment metagenome</name>
    <dbReference type="NCBI Taxonomy" id="412755"/>
    <lineage>
        <taxon>unclassified sequences</taxon>
        <taxon>metagenomes</taxon>
        <taxon>ecological metagenomes</taxon>
    </lineage>
</organism>
<gene>
    <name evidence="1" type="ORF">S03H2_59299</name>
</gene>
<dbReference type="SUPFAM" id="SSF51430">
    <property type="entry name" value="NAD(P)-linked oxidoreductase"/>
    <property type="match status" value="1"/>
</dbReference>
<protein>
    <recommendedName>
        <fullName evidence="2">NADP-dependent oxidoreductase domain-containing protein</fullName>
    </recommendedName>
</protein>
<proteinExistence type="predicted"/>
<dbReference type="InterPro" id="IPR036812">
    <property type="entry name" value="NAD(P)_OxRdtase_dom_sf"/>
</dbReference>
<reference evidence="1" key="1">
    <citation type="journal article" date="2014" name="Front. Microbiol.">
        <title>High frequency of phylogenetically diverse reductive dehalogenase-homologous genes in deep subseafloor sedimentary metagenomes.</title>
        <authorList>
            <person name="Kawai M."/>
            <person name="Futagami T."/>
            <person name="Toyoda A."/>
            <person name="Takaki Y."/>
            <person name="Nishi S."/>
            <person name="Hori S."/>
            <person name="Arai W."/>
            <person name="Tsubouchi T."/>
            <person name="Morono Y."/>
            <person name="Uchiyama I."/>
            <person name="Ito T."/>
            <person name="Fujiyama A."/>
            <person name="Inagaki F."/>
            <person name="Takami H."/>
        </authorList>
    </citation>
    <scope>NUCLEOTIDE SEQUENCE</scope>
    <source>
        <strain evidence="1">Expedition CK06-06</strain>
    </source>
</reference>
<comment type="caution">
    <text evidence="1">The sequence shown here is derived from an EMBL/GenBank/DDBJ whole genome shotgun (WGS) entry which is preliminary data.</text>
</comment>
<evidence type="ECO:0008006" key="2">
    <source>
        <dbReference type="Google" id="ProtNLM"/>
    </source>
</evidence>
<evidence type="ECO:0000313" key="1">
    <source>
        <dbReference type="EMBL" id="GAH81176.1"/>
    </source>
</evidence>
<feature type="non-terminal residue" evidence="1">
    <location>
        <position position="117"/>
    </location>
</feature>
<dbReference type="EMBL" id="BARU01038124">
    <property type="protein sequence ID" value="GAH81176.1"/>
    <property type="molecule type" value="Genomic_DNA"/>
</dbReference>
<sequence>MFPFNFITYEAADDLLPLANEHDVGFISMKPLEGGRLDNISLAFKYLLQFPNIVIVVGIEKIQEIEEIAEKLKQPLTFGATEEAEVYKLRQELDRIFCRRCDYCQPCIADIPISLVM</sequence>